<comment type="pathway">
    <text evidence="3 16">Metabolic intermediate biosynthesis; prephenate biosynthesis; prephenate from chorismate: step 1/1.</text>
</comment>
<keyword evidence="11 16" id="KW-0413">Isomerase</keyword>
<proteinExistence type="inferred from homology"/>
<dbReference type="PANTHER" id="PTHR21363:SF0">
    <property type="entry name" value="PREPHENATE DEHYDROGENASE [NADP(+)]"/>
    <property type="match status" value="1"/>
</dbReference>
<dbReference type="PROSITE" id="PS51168">
    <property type="entry name" value="CHORISMATE_MUT_2"/>
    <property type="match status" value="1"/>
</dbReference>
<comment type="subcellular location">
    <subcellularLocation>
        <location evidence="2 16">Cytoplasm</location>
    </subcellularLocation>
</comment>
<dbReference type="Gene3D" id="1.10.3660.10">
    <property type="entry name" value="6-phosphogluconate dehydrogenase C-terminal like domain"/>
    <property type="match status" value="1"/>
</dbReference>
<dbReference type="Pfam" id="PF02153">
    <property type="entry name" value="PDH_N"/>
    <property type="match status" value="1"/>
</dbReference>
<comment type="pathway">
    <text evidence="4 16">Amino-acid biosynthesis; L-tyrosine biosynthesis; (4-hydroxyphenyl)pyruvate from prephenate (NAD(+) route): step 1/1.</text>
</comment>
<evidence type="ECO:0000256" key="4">
    <source>
        <dbReference type="ARBA" id="ARBA00005067"/>
    </source>
</evidence>
<evidence type="ECO:0000256" key="7">
    <source>
        <dbReference type="ARBA" id="ARBA00022605"/>
    </source>
</evidence>
<dbReference type="eggNOG" id="COG1605">
    <property type="taxonomic scope" value="Bacteria"/>
</dbReference>
<comment type="catalytic activity">
    <reaction evidence="1">
        <text>chorismate = prephenate</text>
        <dbReference type="Rhea" id="RHEA:13897"/>
        <dbReference type="ChEBI" id="CHEBI:29748"/>
        <dbReference type="ChEBI" id="CHEBI:29934"/>
        <dbReference type="EC" id="5.4.99.5"/>
    </reaction>
</comment>
<dbReference type="InterPro" id="IPR002701">
    <property type="entry name" value="CM_II_prokaryot"/>
</dbReference>
<dbReference type="InterPro" id="IPR036291">
    <property type="entry name" value="NAD(P)-bd_dom_sf"/>
</dbReference>
<evidence type="ECO:0000256" key="3">
    <source>
        <dbReference type="ARBA" id="ARBA00004817"/>
    </source>
</evidence>
<dbReference type="OrthoDB" id="6198144at2"/>
<dbReference type="InterPro" id="IPR008927">
    <property type="entry name" value="6-PGluconate_DH-like_C_sf"/>
</dbReference>
<dbReference type="UniPathway" id="UPA00120">
    <property type="reaction ID" value="UER00203"/>
</dbReference>
<evidence type="ECO:0000256" key="1">
    <source>
        <dbReference type="ARBA" id="ARBA00000824"/>
    </source>
</evidence>
<dbReference type="Pfam" id="PF01817">
    <property type="entry name" value="CM_2"/>
    <property type="match status" value="1"/>
</dbReference>
<dbReference type="InterPro" id="IPR011277">
    <property type="entry name" value="CM_T"/>
</dbReference>
<dbReference type="InterPro" id="IPR036263">
    <property type="entry name" value="Chorismate_II_sf"/>
</dbReference>
<gene>
    <name evidence="19" type="primary">tyrA</name>
    <name evidence="19" type="ordered locus">VC0395_A0227</name>
</gene>
<keyword evidence="12" id="KW-0511">Multifunctional enzyme</keyword>
<dbReference type="PATRIC" id="fig|345073.21.peg.694"/>
<dbReference type="FunFam" id="1.20.59.10:FF:000001">
    <property type="entry name" value="T-protein"/>
    <property type="match status" value="1"/>
</dbReference>
<dbReference type="GO" id="GO:0005737">
    <property type="term" value="C:cytoplasm"/>
    <property type="evidence" value="ECO:0007669"/>
    <property type="project" value="UniProtKB-SubCell"/>
</dbReference>
<dbReference type="SUPFAM" id="SSF48179">
    <property type="entry name" value="6-phosphogluconate dehydrogenase C-terminal domain-like"/>
    <property type="match status" value="1"/>
</dbReference>
<dbReference type="FunFam" id="1.10.3660.10:FF:000001">
    <property type="entry name" value="T-protein"/>
    <property type="match status" value="1"/>
</dbReference>
<feature type="domain" description="Chorismate mutase" evidence="17">
    <location>
        <begin position="1"/>
        <end position="90"/>
    </location>
</feature>
<dbReference type="KEGG" id="vco:VC0395_A0227"/>
<evidence type="ECO:0000256" key="8">
    <source>
        <dbReference type="ARBA" id="ARBA00023002"/>
    </source>
</evidence>
<dbReference type="RefSeq" id="WP_000257617.1">
    <property type="nucleotide sequence ID" value="NC_009457.1"/>
</dbReference>
<dbReference type="GO" id="GO:0004106">
    <property type="term" value="F:chorismate mutase activity"/>
    <property type="evidence" value="ECO:0007669"/>
    <property type="project" value="UniProtKB-EC"/>
</dbReference>
<comment type="catalytic activity">
    <reaction evidence="13">
        <text>prephenate + NAD(+) = 3-(4-hydroxyphenyl)pyruvate + CO2 + NADH</text>
        <dbReference type="Rhea" id="RHEA:13869"/>
        <dbReference type="ChEBI" id="CHEBI:16526"/>
        <dbReference type="ChEBI" id="CHEBI:29934"/>
        <dbReference type="ChEBI" id="CHEBI:36242"/>
        <dbReference type="ChEBI" id="CHEBI:57540"/>
        <dbReference type="ChEBI" id="CHEBI:57945"/>
        <dbReference type="EC" id="1.3.1.12"/>
    </reaction>
</comment>
<evidence type="ECO:0000256" key="5">
    <source>
        <dbReference type="ARBA" id="ARBA00022490"/>
    </source>
</evidence>
<evidence type="ECO:0000256" key="15">
    <source>
        <dbReference type="ARBA" id="ARBA00074179"/>
    </source>
</evidence>
<dbReference type="AlphaFoldDB" id="A0A0H3AK81"/>
<keyword evidence="8 16" id="KW-0560">Oxidoreductase</keyword>
<dbReference type="PANTHER" id="PTHR21363">
    <property type="entry name" value="PREPHENATE DEHYDROGENASE"/>
    <property type="match status" value="1"/>
</dbReference>
<evidence type="ECO:0000256" key="14">
    <source>
        <dbReference type="ARBA" id="ARBA00061334"/>
    </source>
</evidence>
<dbReference type="UniPathway" id="UPA00122">
    <property type="reaction ID" value="UER00961"/>
</dbReference>
<dbReference type="NCBIfam" id="NF008400">
    <property type="entry name" value="PRK11199.1"/>
    <property type="match status" value="1"/>
</dbReference>
<dbReference type="Proteomes" id="UP000000249">
    <property type="component" value="Chromosome 1"/>
</dbReference>
<keyword evidence="9 16" id="KW-0520">NAD</keyword>
<keyword evidence="7 16" id="KW-0028">Amino-acid biosynthesis</keyword>
<evidence type="ECO:0000313" key="20">
    <source>
        <dbReference type="Proteomes" id="UP000000249"/>
    </source>
</evidence>
<dbReference type="InterPro" id="IPR050812">
    <property type="entry name" value="Preph/Arog_dehydrog"/>
</dbReference>
<dbReference type="GO" id="GO:0008977">
    <property type="term" value="F:prephenate dehydrogenase (NAD+) activity"/>
    <property type="evidence" value="ECO:0007669"/>
    <property type="project" value="UniProtKB-EC"/>
</dbReference>
<evidence type="ECO:0000256" key="11">
    <source>
        <dbReference type="ARBA" id="ARBA00023235"/>
    </source>
</evidence>
<dbReference type="InterPro" id="IPR008244">
    <property type="entry name" value="Chor_mut/prephenate_DH_T"/>
</dbReference>
<evidence type="ECO:0000256" key="16">
    <source>
        <dbReference type="PIRNR" id="PIRNR001499"/>
    </source>
</evidence>
<sequence>MAVELNQLRDQIDEVDKQMVELLARRLALVEQVGQVKSRYGLPIYAPDREAAMLASRRAEAESKGVPPQLIEDILRRTMRESYASEKDSGFKCLNPELRSVVIIGGNGQLGRLFGRMFKLSGYQVKVLGSQDWDKADELLSDAGLVIVTVPIHLTLGVIEKLRQLPDDCILCDLTSIKAKPLAAMLQVHKGPVVGLHPMFGPDVPSLAKQVIVYCDGRGNEHYQWLLQQFAIWGASLCQIDATEHDRGMTLIQALRHFTSFAYGLHLTKENPNLAQLLKLSSPIYRLELAMVGRLFGQDPHLYGDIILSSPENIEMIQRFHRCLSEAVELVSAGDKASFVAQFERVSQWFGDYSQQFMHESQNLLKQANDAIHRG</sequence>
<keyword evidence="10 16" id="KW-0057">Aromatic amino acid biosynthesis</keyword>
<evidence type="ECO:0000259" key="17">
    <source>
        <dbReference type="PROSITE" id="PS51168"/>
    </source>
</evidence>
<evidence type="ECO:0000256" key="13">
    <source>
        <dbReference type="ARBA" id="ARBA00049260"/>
    </source>
</evidence>
<evidence type="ECO:0000313" key="19">
    <source>
        <dbReference type="EMBL" id="ABQ20609.1"/>
    </source>
</evidence>
<evidence type="ECO:0000256" key="9">
    <source>
        <dbReference type="ARBA" id="ARBA00023027"/>
    </source>
</evidence>
<dbReference type="PROSITE" id="PS51176">
    <property type="entry name" value="PDH_ADH"/>
    <property type="match status" value="1"/>
</dbReference>
<reference evidence="19 20" key="1">
    <citation type="submission" date="2007-03" db="EMBL/GenBank/DDBJ databases">
        <authorList>
            <person name="Heidelberg J."/>
        </authorList>
    </citation>
    <scope>NUCLEOTIDE SEQUENCE [LARGE SCALE GENOMIC DNA]</scope>
    <source>
        <strain evidence="20">ATCC 39541 / Classical Ogawa 395 / O395</strain>
    </source>
</reference>
<accession>A0A0H3AK81</accession>
<comment type="similarity">
    <text evidence="14">In the C-terminal section; belongs to the prephenate/arogenate dehydrogenase family.</text>
</comment>
<dbReference type="EMBL" id="CP000627">
    <property type="protein sequence ID" value="ABQ20609.1"/>
    <property type="molecule type" value="Genomic_DNA"/>
</dbReference>
<dbReference type="Gene3D" id="1.20.59.10">
    <property type="entry name" value="Chorismate mutase"/>
    <property type="match status" value="1"/>
</dbReference>
<evidence type="ECO:0000256" key="12">
    <source>
        <dbReference type="ARBA" id="ARBA00023268"/>
    </source>
</evidence>
<dbReference type="FunFam" id="3.40.50.720:FF:000170">
    <property type="entry name" value="T-protein"/>
    <property type="match status" value="1"/>
</dbReference>
<dbReference type="eggNOG" id="COG0287">
    <property type="taxonomic scope" value="Bacteria"/>
</dbReference>
<dbReference type="Pfam" id="PF20463">
    <property type="entry name" value="PDH_C"/>
    <property type="match status" value="1"/>
</dbReference>
<evidence type="ECO:0000256" key="2">
    <source>
        <dbReference type="ARBA" id="ARBA00004496"/>
    </source>
</evidence>
<name>A0A0H3AK81_VIBC3</name>
<evidence type="ECO:0000259" key="18">
    <source>
        <dbReference type="PROSITE" id="PS51176"/>
    </source>
</evidence>
<dbReference type="InterPro" id="IPR046825">
    <property type="entry name" value="PDH_C"/>
</dbReference>
<dbReference type="InterPro" id="IPR003099">
    <property type="entry name" value="Prephen_DH"/>
</dbReference>
<dbReference type="PIRSF" id="PIRSF001499">
    <property type="entry name" value="Chor_mut_pdh_Tpr"/>
    <property type="match status" value="1"/>
</dbReference>
<dbReference type="InterPro" id="IPR046826">
    <property type="entry name" value="PDH_N"/>
</dbReference>
<dbReference type="GO" id="GO:0070403">
    <property type="term" value="F:NAD+ binding"/>
    <property type="evidence" value="ECO:0007669"/>
    <property type="project" value="InterPro"/>
</dbReference>
<dbReference type="SUPFAM" id="SSF48600">
    <property type="entry name" value="Chorismate mutase II"/>
    <property type="match status" value="1"/>
</dbReference>
<dbReference type="SMART" id="SM00830">
    <property type="entry name" value="CM_2"/>
    <property type="match status" value="1"/>
</dbReference>
<organism evidence="19 20">
    <name type="scientific">Vibrio cholerae serotype O1 (strain ATCC 39541 / Classical Ogawa 395 / O395)</name>
    <dbReference type="NCBI Taxonomy" id="345073"/>
    <lineage>
        <taxon>Bacteria</taxon>
        <taxon>Pseudomonadati</taxon>
        <taxon>Pseudomonadota</taxon>
        <taxon>Gammaproteobacteria</taxon>
        <taxon>Vibrionales</taxon>
        <taxon>Vibrionaceae</taxon>
        <taxon>Vibrio</taxon>
    </lineage>
</organism>
<evidence type="ECO:0000256" key="10">
    <source>
        <dbReference type="ARBA" id="ARBA00023141"/>
    </source>
</evidence>
<dbReference type="NCBIfam" id="TIGR01799">
    <property type="entry name" value="CM_T"/>
    <property type="match status" value="1"/>
</dbReference>
<protein>
    <recommendedName>
        <fullName evidence="15 16">T-protein</fullName>
    </recommendedName>
</protein>
<evidence type="ECO:0000256" key="6">
    <source>
        <dbReference type="ARBA" id="ARBA00022498"/>
    </source>
</evidence>
<dbReference type="GO" id="GO:0046417">
    <property type="term" value="P:chorismate metabolic process"/>
    <property type="evidence" value="ECO:0007669"/>
    <property type="project" value="InterPro"/>
</dbReference>
<keyword evidence="6 16" id="KW-0827">Tyrosine biosynthesis</keyword>
<dbReference type="KEGG" id="vcr:VC395_0713"/>
<feature type="domain" description="Prephenate/arogenate dehydrogenase" evidence="18">
    <location>
        <begin position="99"/>
        <end position="361"/>
    </location>
</feature>
<dbReference type="GO" id="GO:0006571">
    <property type="term" value="P:tyrosine biosynthetic process"/>
    <property type="evidence" value="ECO:0007669"/>
    <property type="project" value="UniProtKB-UniPathway"/>
</dbReference>
<dbReference type="InterPro" id="IPR036979">
    <property type="entry name" value="CM_dom_sf"/>
</dbReference>
<dbReference type="SUPFAM" id="SSF51735">
    <property type="entry name" value="NAD(P)-binding Rossmann-fold domains"/>
    <property type="match status" value="1"/>
</dbReference>
<keyword evidence="5 16" id="KW-0963">Cytoplasm</keyword>
<dbReference type="GO" id="GO:0004665">
    <property type="term" value="F:prephenate dehydrogenase (NADP+) activity"/>
    <property type="evidence" value="ECO:0007669"/>
    <property type="project" value="InterPro"/>
</dbReference>
<dbReference type="Gene3D" id="3.40.50.720">
    <property type="entry name" value="NAD(P)-binding Rossmann-like Domain"/>
    <property type="match status" value="1"/>
</dbReference>